<dbReference type="InterPro" id="IPR009492">
    <property type="entry name" value="TniQ"/>
</dbReference>
<protein>
    <submittedName>
        <fullName evidence="2">TniQ family protein</fullName>
    </submittedName>
</protein>
<evidence type="ECO:0000313" key="3">
    <source>
        <dbReference type="Proteomes" id="UP000784128"/>
    </source>
</evidence>
<gene>
    <name evidence="2" type="ORF">KJB30_02730</name>
</gene>
<proteinExistence type="predicted"/>
<dbReference type="RefSeq" id="WP_214296402.1">
    <property type="nucleotide sequence ID" value="NZ_JAHDYS010000002.1"/>
</dbReference>
<accession>A0ABS5U4X3</accession>
<feature type="domain" description="TniQ" evidence="1">
    <location>
        <begin position="19"/>
        <end position="133"/>
    </location>
</feature>
<evidence type="ECO:0000313" key="2">
    <source>
        <dbReference type="EMBL" id="MBT1070689.1"/>
    </source>
</evidence>
<sequence length="628" mass="72251">MAISHVIQKTGPILPIPKVVPDDNESCRGYIIRLAAATGYPSPTYLFQLEPILRSPQNKKKEQIAESLIRLIGLSTEETKFLNNSLLVGEHISEVHYSNRMRVCPECLKEKEILDCMWEVVFVSVCPYHRILLIDKCPKCSSYLSWNMTRIKWCKCGSDFTQMQTVPVDPTLLYYNTKMWAAMGRDDIPDSPLPDIDDELLSRMALNKLCDLYRFLYRIGSKNQFNTSSRLKSISDVVNAFQVIHSLLADWPSGLYRYLESLRDESGAFKGEGLQQSFGHFYRGLYDDEEFEFIKEAFEDYVRTKWKGVIDGKYTRITSALRCNYTLIGNMSKKFNVSRTRLNKLIDSGLMVGEKKPRASGRCYTILKRCEVGRFSRLKKYLLNKKQTCQMMGISHKAFDVLVTHNIIKPITKAGSGGFASWWCDSRRLKVLLRKIIVMVPKTNPPADAVSFTQICQAHLTTVNLLPEFLHLIKAGQIHVAGMNINKTGGQFRLSSLFFWPDEIAEFRKNFIKKNTSRKSYSIPEMARLMKIKQEVAYYLINQGYLPTHEDLTRMQKGRVVSFSDIVAFEQLYIPLSKMASIQRTSPAALFRRLVKMGILPAIDGKRDGCRQIFYYRKELPSTYLREL</sequence>
<organism evidence="2 3">
    <name type="scientific">Pelotalea chapellei</name>
    <dbReference type="NCBI Taxonomy" id="44671"/>
    <lineage>
        <taxon>Bacteria</taxon>
        <taxon>Pseudomonadati</taxon>
        <taxon>Thermodesulfobacteriota</taxon>
        <taxon>Desulfuromonadia</taxon>
        <taxon>Geobacterales</taxon>
        <taxon>Geobacteraceae</taxon>
        <taxon>Pelotalea</taxon>
    </lineage>
</organism>
<reference evidence="2 3" key="1">
    <citation type="submission" date="2021-05" db="EMBL/GenBank/DDBJ databases">
        <title>The draft genome of Geobacter chapellei DSM 13688.</title>
        <authorList>
            <person name="Xu Z."/>
            <person name="Masuda Y."/>
            <person name="Itoh H."/>
            <person name="Senoo K."/>
        </authorList>
    </citation>
    <scope>NUCLEOTIDE SEQUENCE [LARGE SCALE GENOMIC DNA]</scope>
    <source>
        <strain evidence="2 3">DSM 13688</strain>
    </source>
</reference>
<keyword evidence="3" id="KW-1185">Reference proteome</keyword>
<name>A0ABS5U4X3_9BACT</name>
<evidence type="ECO:0000259" key="1">
    <source>
        <dbReference type="Pfam" id="PF06527"/>
    </source>
</evidence>
<dbReference type="EMBL" id="JAHDYS010000002">
    <property type="protein sequence ID" value="MBT1070689.1"/>
    <property type="molecule type" value="Genomic_DNA"/>
</dbReference>
<comment type="caution">
    <text evidence="2">The sequence shown here is derived from an EMBL/GenBank/DDBJ whole genome shotgun (WGS) entry which is preliminary data.</text>
</comment>
<dbReference type="Proteomes" id="UP000784128">
    <property type="component" value="Unassembled WGS sequence"/>
</dbReference>
<dbReference type="Pfam" id="PF06527">
    <property type="entry name" value="TniQ"/>
    <property type="match status" value="1"/>
</dbReference>